<proteinExistence type="predicted"/>
<sequence>MPEEEQENEDADDESLPFPRARVVRLMRASITDGKQIRSEVKDSMNLWLGNLVAKVAREMDNSPYGSIGLADFQRATGPFDQIANLVKDEERLHLSLEKLKVDADQVQRDMRRFFDQIKGKDSE</sequence>
<reference evidence="1" key="1">
    <citation type="journal article" date="2014" name="Genome Biol. Evol.">
        <title>Pangenome evidence for extensive interdomain horizontal transfer affecting lineage core and shell genes in uncultured planktonic thaumarchaeota and euryarchaeota.</title>
        <authorList>
            <person name="Deschamps P."/>
            <person name="Zivanovic Y."/>
            <person name="Moreira D."/>
            <person name="Rodriguez-Valera F."/>
            <person name="Lopez-Garcia P."/>
        </authorList>
    </citation>
    <scope>NUCLEOTIDE SEQUENCE</scope>
</reference>
<organism evidence="1">
    <name type="scientific">uncultured marine group II/III euryarchaeote KM3_37_C11</name>
    <dbReference type="NCBI Taxonomy" id="1456442"/>
    <lineage>
        <taxon>Archaea</taxon>
        <taxon>Methanobacteriati</taxon>
        <taxon>Methanobacteriota</taxon>
        <taxon>environmental samples</taxon>
    </lineage>
</organism>
<dbReference type="EMBL" id="KF900863">
    <property type="protein sequence ID" value="AIF09454.1"/>
    <property type="molecule type" value="Genomic_DNA"/>
</dbReference>
<evidence type="ECO:0000313" key="1">
    <source>
        <dbReference type="EMBL" id="AIF09454.1"/>
    </source>
</evidence>
<name>A0A075H085_9EURY</name>
<protein>
    <submittedName>
        <fullName evidence="1">Uncharacterized protein</fullName>
    </submittedName>
</protein>
<accession>A0A075H085</accession>
<dbReference type="AlphaFoldDB" id="A0A075H085"/>